<dbReference type="EC" id="2.7.4.3" evidence="5 7"/>
<comment type="catalytic activity">
    <reaction evidence="5 7">
        <text>AMP + ATP = 2 ADP</text>
        <dbReference type="Rhea" id="RHEA:12973"/>
        <dbReference type="ChEBI" id="CHEBI:30616"/>
        <dbReference type="ChEBI" id="CHEBI:456215"/>
        <dbReference type="ChEBI" id="CHEBI:456216"/>
        <dbReference type="EC" id="2.7.4.3"/>
    </reaction>
</comment>
<sequence>MHIIILGAPGSGKGTQSNFISNKLNLPIISTSKLLKIEVYKNSKNSKTISHSIKNGLLVSNQIVIKLIKKRLKEKDCKNGFILDGFPRTVEQADSIESASISIDIVILLQIQKKNLIKRLLGRKIHLKSGRIYHDIFSPPLQKNKDDITGEPLNKRIDDTLDVIEKRIQEYEKTTVPLIKYYEKKKKIYKINGELPIHNINKKIFNLFE</sequence>
<evidence type="ECO:0000256" key="1">
    <source>
        <dbReference type="ARBA" id="ARBA00022679"/>
    </source>
</evidence>
<protein>
    <recommendedName>
        <fullName evidence="5 7">Adenylate kinase</fullName>
        <shortName evidence="5">AK</shortName>
        <ecNumber evidence="5 7">2.7.4.3</ecNumber>
    </recommendedName>
    <alternativeName>
        <fullName evidence="5">ATP-AMP transphosphorylase</fullName>
    </alternativeName>
    <alternativeName>
        <fullName evidence="5">ATP:AMP phosphotransferase</fullName>
    </alternativeName>
    <alternativeName>
        <fullName evidence="5">Adenylate monophosphate kinase</fullName>
    </alternativeName>
</protein>
<dbReference type="InterPro" id="IPR033690">
    <property type="entry name" value="Adenylat_kinase_CS"/>
</dbReference>
<dbReference type="RefSeq" id="WP_158353688.1">
    <property type="nucleotide sequence ID" value="NZ_CP034852.1"/>
</dbReference>
<dbReference type="CDD" id="cd01428">
    <property type="entry name" value="ADK"/>
    <property type="match status" value="1"/>
</dbReference>
<dbReference type="Gene3D" id="3.40.50.300">
    <property type="entry name" value="P-loop containing nucleotide triphosphate hydrolases"/>
    <property type="match status" value="1"/>
</dbReference>
<keyword evidence="3 5" id="KW-0547">Nucleotide-binding</keyword>
<feature type="binding site" evidence="5">
    <location>
        <begin position="10"/>
        <end position="15"/>
    </location>
    <ligand>
        <name>ATP</name>
        <dbReference type="ChEBI" id="CHEBI:30616"/>
    </ligand>
</feature>
<dbReference type="FunFam" id="3.40.50.300:FF:000106">
    <property type="entry name" value="Adenylate kinase mitochondrial"/>
    <property type="match status" value="1"/>
</dbReference>
<accession>A0A4D6YLP6</accession>
<comment type="pathway">
    <text evidence="5">Purine metabolism; AMP biosynthesis via salvage pathway; AMP from ADP: step 1/1.</text>
</comment>
<feature type="binding site" evidence="5">
    <location>
        <begin position="132"/>
        <end position="133"/>
    </location>
    <ligand>
        <name>ATP</name>
        <dbReference type="ChEBI" id="CHEBI:30616"/>
    </ligand>
</feature>
<dbReference type="UniPathway" id="UPA00588">
    <property type="reaction ID" value="UER00649"/>
</dbReference>
<feature type="region of interest" description="NMP" evidence="5">
    <location>
        <begin position="30"/>
        <end position="59"/>
    </location>
</feature>
<name>A0A4D6YLP6_9GAMM</name>
<comment type="similarity">
    <text evidence="5 6">Belongs to the adenylate kinase family.</text>
</comment>
<comment type="function">
    <text evidence="5">Catalyzes the reversible transfer of the terminal phosphate group between ATP and AMP. Plays an important role in cellular energy homeostasis and in adenine nucleotide metabolism.</text>
</comment>
<feature type="binding site" evidence="5">
    <location>
        <begin position="57"/>
        <end position="59"/>
    </location>
    <ligand>
        <name>AMP</name>
        <dbReference type="ChEBI" id="CHEBI:456215"/>
    </ligand>
</feature>
<evidence type="ECO:0000256" key="7">
    <source>
        <dbReference type="RuleBase" id="RU003331"/>
    </source>
</evidence>
<keyword evidence="5 7" id="KW-0067">ATP-binding</keyword>
<dbReference type="InterPro" id="IPR007862">
    <property type="entry name" value="Adenylate_kinase_lid-dom"/>
</dbReference>
<keyword evidence="4 5" id="KW-0418">Kinase</keyword>
<dbReference type="NCBIfam" id="TIGR01351">
    <property type="entry name" value="adk"/>
    <property type="match status" value="1"/>
</dbReference>
<dbReference type="InterPro" id="IPR027417">
    <property type="entry name" value="P-loop_NTPase"/>
</dbReference>
<feature type="binding site" evidence="5">
    <location>
        <position position="156"/>
    </location>
    <ligand>
        <name>AMP</name>
        <dbReference type="ChEBI" id="CHEBI:456215"/>
    </ligand>
</feature>
<evidence type="ECO:0000256" key="4">
    <source>
        <dbReference type="ARBA" id="ARBA00022777"/>
    </source>
</evidence>
<gene>
    <name evidence="5" type="primary">adk</name>
    <name evidence="9" type="ORF">D9V80_01895</name>
</gene>
<dbReference type="Proteomes" id="UP000298782">
    <property type="component" value="Chromosome"/>
</dbReference>
<feature type="binding site" evidence="5">
    <location>
        <position position="92"/>
    </location>
    <ligand>
        <name>AMP</name>
        <dbReference type="ChEBI" id="CHEBI:456215"/>
    </ligand>
</feature>
<organism evidence="9 10">
    <name type="scientific">Buchnera aphidicola</name>
    <name type="common">Thelaxes californica</name>
    <dbReference type="NCBI Taxonomy" id="1315998"/>
    <lineage>
        <taxon>Bacteria</taxon>
        <taxon>Pseudomonadati</taxon>
        <taxon>Pseudomonadota</taxon>
        <taxon>Gammaproteobacteria</taxon>
        <taxon>Enterobacterales</taxon>
        <taxon>Erwiniaceae</taxon>
        <taxon>Buchnera</taxon>
    </lineage>
</organism>
<feature type="binding site" evidence="5">
    <location>
        <begin position="85"/>
        <end position="88"/>
    </location>
    <ligand>
        <name>AMP</name>
        <dbReference type="ChEBI" id="CHEBI:456215"/>
    </ligand>
</feature>
<dbReference type="GO" id="GO:0005737">
    <property type="term" value="C:cytoplasm"/>
    <property type="evidence" value="ECO:0007669"/>
    <property type="project" value="UniProtKB-SubCell"/>
</dbReference>
<feature type="binding site" evidence="5">
    <location>
        <position position="167"/>
    </location>
    <ligand>
        <name>AMP</name>
        <dbReference type="ChEBI" id="CHEBI:456215"/>
    </ligand>
</feature>
<comment type="subunit">
    <text evidence="5 7">Monomer.</text>
</comment>
<dbReference type="HAMAP" id="MF_00235">
    <property type="entry name" value="Adenylate_kinase_Adk"/>
    <property type="match status" value="1"/>
</dbReference>
<dbReference type="Pfam" id="PF05191">
    <property type="entry name" value="ADK_lid"/>
    <property type="match status" value="1"/>
</dbReference>
<feature type="binding site" evidence="5">
    <location>
        <position position="195"/>
    </location>
    <ligand>
        <name>ATP</name>
        <dbReference type="ChEBI" id="CHEBI:30616"/>
    </ligand>
</feature>
<feature type="binding site" evidence="5">
    <location>
        <position position="31"/>
    </location>
    <ligand>
        <name>AMP</name>
        <dbReference type="ChEBI" id="CHEBI:456215"/>
    </ligand>
</feature>
<dbReference type="PROSITE" id="PS00113">
    <property type="entry name" value="ADENYLATE_KINASE"/>
    <property type="match status" value="1"/>
</dbReference>
<evidence type="ECO:0000256" key="3">
    <source>
        <dbReference type="ARBA" id="ARBA00022741"/>
    </source>
</evidence>
<evidence type="ECO:0000256" key="2">
    <source>
        <dbReference type="ARBA" id="ARBA00022727"/>
    </source>
</evidence>
<dbReference type="GO" id="GO:0004017">
    <property type="term" value="F:AMP kinase activity"/>
    <property type="evidence" value="ECO:0007669"/>
    <property type="project" value="UniProtKB-UniRule"/>
</dbReference>
<dbReference type="GO" id="GO:0005524">
    <property type="term" value="F:ATP binding"/>
    <property type="evidence" value="ECO:0007669"/>
    <property type="project" value="UniProtKB-UniRule"/>
</dbReference>
<feature type="binding site" evidence="5">
    <location>
        <position position="123"/>
    </location>
    <ligand>
        <name>ATP</name>
        <dbReference type="ChEBI" id="CHEBI:30616"/>
    </ligand>
</feature>
<dbReference type="EMBL" id="CP034852">
    <property type="protein sequence ID" value="QCI26894.1"/>
    <property type="molecule type" value="Genomic_DNA"/>
</dbReference>
<feature type="region of interest" description="LID" evidence="5">
    <location>
        <begin position="122"/>
        <end position="159"/>
    </location>
</feature>
<dbReference type="GO" id="GO:0044209">
    <property type="term" value="P:AMP salvage"/>
    <property type="evidence" value="ECO:0007669"/>
    <property type="project" value="UniProtKB-UniRule"/>
</dbReference>
<evidence type="ECO:0000313" key="9">
    <source>
        <dbReference type="EMBL" id="QCI26894.1"/>
    </source>
</evidence>
<evidence type="ECO:0000256" key="5">
    <source>
        <dbReference type="HAMAP-Rule" id="MF_00235"/>
    </source>
</evidence>
<keyword evidence="5" id="KW-0963">Cytoplasm</keyword>
<keyword evidence="1 5" id="KW-0808">Transferase</keyword>
<comment type="domain">
    <text evidence="5">Consists of three domains, a large central CORE domain and two small peripheral domains, NMPbind and LID, which undergo movements during catalysis. The LID domain closes over the site of phosphoryl transfer upon ATP binding. Assembling and dissambling the active center during each catalytic cycle provides an effective means to prevent ATP hydrolysis.</text>
</comment>
<dbReference type="OrthoDB" id="9805030at2"/>
<dbReference type="Pfam" id="PF00406">
    <property type="entry name" value="ADK"/>
    <property type="match status" value="1"/>
</dbReference>
<dbReference type="InterPro" id="IPR000850">
    <property type="entry name" value="Adenylat/UMP-CMP_kin"/>
</dbReference>
<dbReference type="PANTHER" id="PTHR23359">
    <property type="entry name" value="NUCLEOTIDE KINASE"/>
    <property type="match status" value="1"/>
</dbReference>
<evidence type="ECO:0000313" key="10">
    <source>
        <dbReference type="Proteomes" id="UP000298782"/>
    </source>
</evidence>
<feature type="domain" description="Adenylate kinase active site lid" evidence="8">
    <location>
        <begin position="123"/>
        <end position="158"/>
    </location>
</feature>
<comment type="subcellular location">
    <subcellularLocation>
        <location evidence="5 7">Cytoplasm</location>
    </subcellularLocation>
</comment>
<dbReference type="InterPro" id="IPR006259">
    <property type="entry name" value="Adenyl_kin_sub"/>
</dbReference>
<comment type="caution">
    <text evidence="5">Lacks conserved residue(s) required for the propagation of feature annotation.</text>
</comment>
<evidence type="ECO:0000259" key="8">
    <source>
        <dbReference type="Pfam" id="PF05191"/>
    </source>
</evidence>
<reference evidence="9 10" key="1">
    <citation type="submission" date="2018-12" db="EMBL/GenBank/DDBJ databases">
        <authorList>
            <person name="Chong R.A."/>
        </authorList>
    </citation>
    <scope>NUCLEOTIDE SEQUENCE [LARGE SCALE GENOMIC DNA]</scope>
    <source>
        <strain evidence="9 10">Tca</strain>
    </source>
</reference>
<keyword evidence="2 5" id="KW-0545">Nucleotide biosynthesis</keyword>
<dbReference type="AlphaFoldDB" id="A0A4D6YLP6"/>
<evidence type="ECO:0000256" key="6">
    <source>
        <dbReference type="RuleBase" id="RU003330"/>
    </source>
</evidence>
<reference evidence="9 10" key="2">
    <citation type="submission" date="2019-05" db="EMBL/GenBank/DDBJ databases">
        <title>Genome evolution of the obligate endosymbiont Buchnera aphidicola.</title>
        <authorList>
            <person name="Moran N.A."/>
        </authorList>
    </citation>
    <scope>NUCLEOTIDE SEQUENCE [LARGE SCALE GENOMIC DNA]</scope>
    <source>
        <strain evidence="9 10">Tca</strain>
    </source>
</reference>
<dbReference type="SUPFAM" id="SSF52540">
    <property type="entry name" value="P-loop containing nucleoside triphosphate hydrolases"/>
    <property type="match status" value="1"/>
</dbReference>
<proteinExistence type="inferred from homology"/>
<keyword evidence="10" id="KW-1185">Reference proteome</keyword>
<dbReference type="PRINTS" id="PR00094">
    <property type="entry name" value="ADENYLTKNASE"/>
</dbReference>